<dbReference type="WBParaSite" id="TCNE_0001738001-mRNA-1">
    <property type="protein sequence ID" value="TCNE_0001738001-mRNA-1"/>
    <property type="gene ID" value="TCNE_0001738001"/>
</dbReference>
<evidence type="ECO:0000313" key="1">
    <source>
        <dbReference type="EMBL" id="VDM48700.1"/>
    </source>
</evidence>
<organism evidence="2 3">
    <name type="scientific">Toxocara canis</name>
    <name type="common">Canine roundworm</name>
    <dbReference type="NCBI Taxonomy" id="6265"/>
    <lineage>
        <taxon>Eukaryota</taxon>
        <taxon>Metazoa</taxon>
        <taxon>Ecdysozoa</taxon>
        <taxon>Nematoda</taxon>
        <taxon>Chromadorea</taxon>
        <taxon>Rhabditida</taxon>
        <taxon>Spirurina</taxon>
        <taxon>Ascaridomorpha</taxon>
        <taxon>Ascaridoidea</taxon>
        <taxon>Toxocaridae</taxon>
        <taxon>Toxocara</taxon>
    </lineage>
</organism>
<accession>A0A183V9F9</accession>
<name>A0A183V9F9_TOXCA</name>
<dbReference type="Proteomes" id="UP000050794">
    <property type="component" value="Unassembled WGS sequence"/>
</dbReference>
<protein>
    <submittedName>
        <fullName evidence="1 3">Uncharacterized protein</fullName>
    </submittedName>
</protein>
<dbReference type="EMBL" id="UYWY01024381">
    <property type="protein sequence ID" value="VDM48700.1"/>
    <property type="molecule type" value="Genomic_DNA"/>
</dbReference>
<reference evidence="3" key="1">
    <citation type="submission" date="2016-06" db="UniProtKB">
        <authorList>
            <consortium name="WormBaseParasite"/>
        </authorList>
    </citation>
    <scope>IDENTIFICATION</scope>
</reference>
<dbReference type="AlphaFoldDB" id="A0A183V9F9"/>
<sequence length="116" mass="13877">MVFFFEFTTLMRGRKYGYLNFAFFHRSATSFIVPRFSIALHYYIKIVDYIGHVAFAINRFSAFYSPTLYEQARHPQQIQFALVFTSLTACIHLNTLHQNLVKRIMDIVEERRREQI</sequence>
<reference evidence="1 2" key="2">
    <citation type="submission" date="2018-11" db="EMBL/GenBank/DDBJ databases">
        <authorList>
            <consortium name="Pathogen Informatics"/>
        </authorList>
    </citation>
    <scope>NUCLEOTIDE SEQUENCE [LARGE SCALE GENOMIC DNA]</scope>
</reference>
<keyword evidence="2" id="KW-1185">Reference proteome</keyword>
<evidence type="ECO:0000313" key="3">
    <source>
        <dbReference type="WBParaSite" id="TCNE_0001738001-mRNA-1"/>
    </source>
</evidence>
<gene>
    <name evidence="1" type="ORF">TCNE_LOCUS17379</name>
</gene>
<proteinExistence type="predicted"/>
<evidence type="ECO:0000313" key="2">
    <source>
        <dbReference type="Proteomes" id="UP000050794"/>
    </source>
</evidence>